<name>F4PU43_CACFS</name>
<evidence type="ECO:0000256" key="1">
    <source>
        <dbReference type="SAM" id="MobiDB-lite"/>
    </source>
</evidence>
<keyword evidence="2" id="KW-0472">Membrane</keyword>
<dbReference type="GeneID" id="14873724"/>
<dbReference type="RefSeq" id="XP_004358819.1">
    <property type="nucleotide sequence ID" value="XM_004358762.1"/>
</dbReference>
<dbReference type="AlphaFoldDB" id="F4PU43"/>
<feature type="compositionally biased region" description="Low complexity" evidence="1">
    <location>
        <begin position="173"/>
        <end position="192"/>
    </location>
</feature>
<gene>
    <name evidence="3" type="ORF">DFA_00838</name>
</gene>
<protein>
    <recommendedName>
        <fullName evidence="5">Transmembrane protein</fullName>
    </recommendedName>
</protein>
<feature type="transmembrane region" description="Helical" evidence="2">
    <location>
        <begin position="89"/>
        <end position="110"/>
    </location>
</feature>
<evidence type="ECO:0000313" key="4">
    <source>
        <dbReference type="Proteomes" id="UP000007797"/>
    </source>
</evidence>
<evidence type="ECO:0000313" key="3">
    <source>
        <dbReference type="EMBL" id="EGG20969.1"/>
    </source>
</evidence>
<accession>F4PU43</accession>
<sequence>MSAVSLSVPGCYKVPAKPARWVFAMRPLVSDYPAEVMKHLFTEQEYAAVIKSYNRIISNHQYLIPGFVLFMICVALFVVTFAIDNVNKTVLYILIGIAGFLVLVILVLVFHRRENAYQLLKKHDKSFNDQDSVKAKGISLETHKRLKDHRIYYVLHIKYPMEAVLKQSQDFAQPQPHHQHGSQPSSSTSSLQPIILDSSSSQQQNIIHSSQSLEPLNMSTMMEIEMDTK</sequence>
<evidence type="ECO:0008006" key="5">
    <source>
        <dbReference type="Google" id="ProtNLM"/>
    </source>
</evidence>
<feature type="region of interest" description="Disordered" evidence="1">
    <location>
        <begin position="205"/>
        <end position="229"/>
    </location>
</feature>
<feature type="region of interest" description="Disordered" evidence="1">
    <location>
        <begin position="170"/>
        <end position="192"/>
    </location>
</feature>
<keyword evidence="2" id="KW-0812">Transmembrane</keyword>
<dbReference type="EMBL" id="GL883010">
    <property type="protein sequence ID" value="EGG20969.1"/>
    <property type="molecule type" value="Genomic_DNA"/>
</dbReference>
<proteinExistence type="predicted"/>
<keyword evidence="4" id="KW-1185">Reference proteome</keyword>
<keyword evidence="2" id="KW-1133">Transmembrane helix</keyword>
<dbReference type="KEGG" id="dfa:DFA_00838"/>
<reference evidence="4" key="1">
    <citation type="journal article" date="2011" name="Genome Res.">
        <title>Phylogeny-wide analysis of social amoeba genomes highlights ancient origins for complex intercellular communication.</title>
        <authorList>
            <person name="Heidel A.J."/>
            <person name="Lawal H.M."/>
            <person name="Felder M."/>
            <person name="Schilde C."/>
            <person name="Helps N.R."/>
            <person name="Tunggal B."/>
            <person name="Rivero F."/>
            <person name="John U."/>
            <person name="Schleicher M."/>
            <person name="Eichinger L."/>
            <person name="Platzer M."/>
            <person name="Noegel A.A."/>
            <person name="Schaap P."/>
            <person name="Gloeckner G."/>
        </authorList>
    </citation>
    <scope>NUCLEOTIDE SEQUENCE [LARGE SCALE GENOMIC DNA]</scope>
    <source>
        <strain evidence="4">SH3</strain>
    </source>
</reference>
<evidence type="ECO:0000256" key="2">
    <source>
        <dbReference type="SAM" id="Phobius"/>
    </source>
</evidence>
<dbReference type="Proteomes" id="UP000007797">
    <property type="component" value="Unassembled WGS sequence"/>
</dbReference>
<organism evidence="3 4">
    <name type="scientific">Cavenderia fasciculata</name>
    <name type="common">Slime mold</name>
    <name type="synonym">Dictyostelium fasciculatum</name>
    <dbReference type="NCBI Taxonomy" id="261658"/>
    <lineage>
        <taxon>Eukaryota</taxon>
        <taxon>Amoebozoa</taxon>
        <taxon>Evosea</taxon>
        <taxon>Eumycetozoa</taxon>
        <taxon>Dictyostelia</taxon>
        <taxon>Acytosteliales</taxon>
        <taxon>Cavenderiaceae</taxon>
        <taxon>Cavenderia</taxon>
    </lineage>
</organism>
<feature type="transmembrane region" description="Helical" evidence="2">
    <location>
        <begin position="62"/>
        <end position="83"/>
    </location>
</feature>